<dbReference type="EMBL" id="JAFIQS010000006">
    <property type="protein sequence ID" value="KAG5168245.1"/>
    <property type="molecule type" value="Genomic_DNA"/>
</dbReference>
<proteinExistence type="predicted"/>
<dbReference type="InterPro" id="IPR046522">
    <property type="entry name" value="DUF6699"/>
</dbReference>
<feature type="domain" description="DUF6699" evidence="1">
    <location>
        <begin position="26"/>
        <end position="129"/>
    </location>
</feature>
<dbReference type="AlphaFoldDB" id="A0A8H8CKC5"/>
<accession>A0A8H8CKC5</accession>
<reference evidence="2" key="1">
    <citation type="submission" date="2021-02" db="EMBL/GenBank/DDBJ databases">
        <title>Psilocybe cubensis genome.</title>
        <authorList>
            <person name="Mckernan K.J."/>
            <person name="Crawford S."/>
            <person name="Trippe A."/>
            <person name="Kane L.T."/>
            <person name="Mclaughlin S."/>
        </authorList>
    </citation>
    <scope>NUCLEOTIDE SEQUENCE [LARGE SCALE GENOMIC DNA]</scope>
    <source>
        <strain evidence="2">MGC-MH-2018</strain>
    </source>
</reference>
<protein>
    <recommendedName>
        <fullName evidence="1">DUF6699 domain-containing protein</fullName>
    </recommendedName>
</protein>
<name>A0A8H8CKC5_PSICU</name>
<dbReference type="Pfam" id="PF20415">
    <property type="entry name" value="DUF6699"/>
    <property type="match status" value="1"/>
</dbReference>
<comment type="caution">
    <text evidence="2">The sequence shown here is derived from an EMBL/GenBank/DDBJ whole genome shotgun (WGS) entry which is preliminary data.</text>
</comment>
<gene>
    <name evidence="2" type="ORF">JR316_006840</name>
</gene>
<organism evidence="2">
    <name type="scientific">Psilocybe cubensis</name>
    <name type="common">Psychedelic mushroom</name>
    <name type="synonym">Stropharia cubensis</name>
    <dbReference type="NCBI Taxonomy" id="181762"/>
    <lineage>
        <taxon>Eukaryota</taxon>
        <taxon>Fungi</taxon>
        <taxon>Dikarya</taxon>
        <taxon>Basidiomycota</taxon>
        <taxon>Agaricomycotina</taxon>
        <taxon>Agaricomycetes</taxon>
        <taxon>Agaricomycetidae</taxon>
        <taxon>Agaricales</taxon>
        <taxon>Agaricineae</taxon>
        <taxon>Strophariaceae</taxon>
        <taxon>Psilocybe</taxon>
    </lineage>
</organism>
<sequence>MADFITHPLLSYSQHPDALDQPQPTLWNIREPSQYARYPLKQEHPLSDFDLSQPATNPSLNTLYIVCDIFPGYWPIKIRRTKGVTVGDVLEEIHTALIRRISHDEWDILSEKQRTRITGVFEDRCARAPNPDPLAI</sequence>
<dbReference type="OrthoDB" id="3144234at2759"/>
<evidence type="ECO:0000259" key="1">
    <source>
        <dbReference type="Pfam" id="PF20415"/>
    </source>
</evidence>
<evidence type="ECO:0000313" key="2">
    <source>
        <dbReference type="EMBL" id="KAG5168245.1"/>
    </source>
</evidence>